<protein>
    <submittedName>
        <fullName evidence="2">DUF3231 family protein</fullName>
    </submittedName>
</protein>
<dbReference type="Pfam" id="PF11553">
    <property type="entry name" value="DUF3231"/>
    <property type="match status" value="2"/>
</dbReference>
<keyword evidence="1" id="KW-0812">Transmembrane</keyword>
<proteinExistence type="predicted"/>
<name>A0A4S3PUB5_9BACI</name>
<dbReference type="Proteomes" id="UP000306477">
    <property type="component" value="Unassembled WGS sequence"/>
</dbReference>
<evidence type="ECO:0000313" key="3">
    <source>
        <dbReference type="Proteomes" id="UP000306477"/>
    </source>
</evidence>
<dbReference type="InterPro" id="IPR021617">
    <property type="entry name" value="DUF3231"/>
</dbReference>
<keyword evidence="3" id="KW-1185">Reference proteome</keyword>
<keyword evidence="1" id="KW-0472">Membrane</keyword>
<dbReference type="Gene3D" id="1.20.1260.10">
    <property type="match status" value="2"/>
</dbReference>
<organism evidence="2 3">
    <name type="scientific">Bacillus timonensis</name>
    <dbReference type="NCBI Taxonomy" id="1033734"/>
    <lineage>
        <taxon>Bacteria</taxon>
        <taxon>Bacillati</taxon>
        <taxon>Bacillota</taxon>
        <taxon>Bacilli</taxon>
        <taxon>Bacillales</taxon>
        <taxon>Bacillaceae</taxon>
        <taxon>Bacillus</taxon>
    </lineage>
</organism>
<sequence length="330" mass="37367">MNDPKPISLTASELGYLWTGYSINEMSMWYLIMFQKHSKDEDIKNIYDYALENTTKMLQTRKEILSNEDYPVPVGFSESDINKNSSSLFSDRFLLIYLHKATRLGLEFHSKALSLSTRADVRKYNMECLQSAISLYERVVNLLLTKGIYWRTPHLPPPTSPEHIQKSSYLNGWFGSIRPMNSMEIANLYSIIDLLNITETLFIGFAQTTESEEVVDLISDGVTVVKKQSNALCGLLVEEHLPNPPVYSAEITGTKKRVFSDRIIVTHMAGLFGSLLSLYGYSLGSVMKHDLLAAYIAQIAKAGAFSEKVTKFLIKKEWLEKVPGAIQREL</sequence>
<dbReference type="RefSeq" id="WP_136379638.1">
    <property type="nucleotide sequence ID" value="NZ_SLUB01000016.1"/>
</dbReference>
<dbReference type="OrthoDB" id="2810166at2"/>
<gene>
    <name evidence="2" type="ORF">E1I69_10865</name>
</gene>
<comment type="caution">
    <text evidence="2">The sequence shown here is derived from an EMBL/GenBank/DDBJ whole genome shotgun (WGS) entry which is preliminary data.</text>
</comment>
<evidence type="ECO:0000313" key="2">
    <source>
        <dbReference type="EMBL" id="THE12492.1"/>
    </source>
</evidence>
<reference evidence="2 3" key="1">
    <citation type="journal article" date="2019" name="Indoor Air">
        <title>Impacts of indoor surface finishes on bacterial viability.</title>
        <authorList>
            <person name="Hu J."/>
            <person name="Maamar S.B."/>
            <person name="Glawe A.J."/>
            <person name="Gottel N."/>
            <person name="Gilbert J.A."/>
            <person name="Hartmann E.M."/>
        </authorList>
    </citation>
    <scope>NUCLEOTIDE SEQUENCE [LARGE SCALE GENOMIC DNA]</scope>
    <source>
        <strain evidence="2 3">AF060A6</strain>
    </source>
</reference>
<evidence type="ECO:0000256" key="1">
    <source>
        <dbReference type="SAM" id="Phobius"/>
    </source>
</evidence>
<feature type="transmembrane region" description="Helical" evidence="1">
    <location>
        <begin position="263"/>
        <end position="282"/>
    </location>
</feature>
<dbReference type="EMBL" id="SLUB01000016">
    <property type="protein sequence ID" value="THE12492.1"/>
    <property type="molecule type" value="Genomic_DNA"/>
</dbReference>
<dbReference type="InterPro" id="IPR012347">
    <property type="entry name" value="Ferritin-like"/>
</dbReference>
<accession>A0A4S3PUB5</accession>
<keyword evidence="1" id="KW-1133">Transmembrane helix</keyword>
<dbReference type="AlphaFoldDB" id="A0A4S3PUB5"/>